<dbReference type="EMBL" id="VFOW01000001">
    <property type="protein sequence ID" value="TQL75234.1"/>
    <property type="molecule type" value="Genomic_DNA"/>
</dbReference>
<dbReference type="OrthoDB" id="9837599at2"/>
<name>A0A543ARM9_9ACTN</name>
<sequence>MTNCIYDSAILLAQPEQLRHSTCGQSMLPSQADRHTLVYRCDPAVCGGHTAEVDTVELGLVREYRSFRVHECWGKPTDAFLPEMYRRLKLAWVTDDGITPGAVRFNDAD</sequence>
<evidence type="ECO:0000313" key="2">
    <source>
        <dbReference type="Proteomes" id="UP000317043"/>
    </source>
</evidence>
<dbReference type="AlphaFoldDB" id="A0A543ARM9"/>
<protein>
    <submittedName>
        <fullName evidence="1">Uncharacterized protein</fullName>
    </submittedName>
</protein>
<keyword evidence="2" id="KW-1185">Reference proteome</keyword>
<organism evidence="1 2">
    <name type="scientific">Stackebrandtia endophytica</name>
    <dbReference type="NCBI Taxonomy" id="1496996"/>
    <lineage>
        <taxon>Bacteria</taxon>
        <taxon>Bacillati</taxon>
        <taxon>Actinomycetota</taxon>
        <taxon>Actinomycetes</taxon>
        <taxon>Glycomycetales</taxon>
        <taxon>Glycomycetaceae</taxon>
        <taxon>Stackebrandtia</taxon>
    </lineage>
</organism>
<comment type="caution">
    <text evidence="1">The sequence shown here is derived from an EMBL/GenBank/DDBJ whole genome shotgun (WGS) entry which is preliminary data.</text>
</comment>
<proteinExistence type="predicted"/>
<dbReference type="InParanoid" id="A0A543ARM9"/>
<dbReference type="Proteomes" id="UP000317043">
    <property type="component" value="Unassembled WGS sequence"/>
</dbReference>
<gene>
    <name evidence="1" type="ORF">FB566_0731</name>
</gene>
<reference evidence="1 2" key="1">
    <citation type="submission" date="2019-06" db="EMBL/GenBank/DDBJ databases">
        <title>Sequencing the genomes of 1000 actinobacteria strains.</title>
        <authorList>
            <person name="Klenk H.-P."/>
        </authorList>
    </citation>
    <scope>NUCLEOTIDE SEQUENCE [LARGE SCALE GENOMIC DNA]</scope>
    <source>
        <strain evidence="1 2">DSM 45928</strain>
    </source>
</reference>
<dbReference type="RefSeq" id="WP_142034950.1">
    <property type="nucleotide sequence ID" value="NZ_JBHTGS010000001.1"/>
</dbReference>
<evidence type="ECO:0000313" key="1">
    <source>
        <dbReference type="EMBL" id="TQL75234.1"/>
    </source>
</evidence>
<accession>A0A543ARM9</accession>